<dbReference type="SUPFAM" id="SSF50494">
    <property type="entry name" value="Trypsin-like serine proteases"/>
    <property type="match status" value="4"/>
</dbReference>
<keyword evidence="5" id="KW-0378">Hydrolase</keyword>
<dbReference type="OrthoDB" id="6358806at2759"/>
<organism evidence="5 6">
    <name type="scientific">Daphnia magna</name>
    <dbReference type="NCBI Taxonomy" id="35525"/>
    <lineage>
        <taxon>Eukaryota</taxon>
        <taxon>Metazoa</taxon>
        <taxon>Ecdysozoa</taxon>
        <taxon>Arthropoda</taxon>
        <taxon>Crustacea</taxon>
        <taxon>Branchiopoda</taxon>
        <taxon>Diplostraca</taxon>
        <taxon>Cladocera</taxon>
        <taxon>Anomopoda</taxon>
        <taxon>Daphniidae</taxon>
        <taxon>Daphnia</taxon>
    </lineage>
</organism>
<dbReference type="InterPro" id="IPR001314">
    <property type="entry name" value="Peptidase_S1A"/>
</dbReference>
<evidence type="ECO:0000313" key="6">
    <source>
        <dbReference type="Proteomes" id="UP000076858"/>
    </source>
</evidence>
<proteinExistence type="predicted"/>
<dbReference type="FunFam" id="2.40.10.10:FF:000068">
    <property type="entry name" value="transmembrane protease serine 2"/>
    <property type="match status" value="3"/>
</dbReference>
<dbReference type="PANTHER" id="PTHR24258:SF140">
    <property type="entry name" value="BCDNA.GH08420-RELATED"/>
    <property type="match status" value="1"/>
</dbReference>
<feature type="domain" description="Peptidase S1" evidence="4">
    <location>
        <begin position="301"/>
        <end position="534"/>
    </location>
</feature>
<protein>
    <submittedName>
        <fullName evidence="5">Transmembrane protease serine 9</fullName>
    </submittedName>
</protein>
<comment type="caution">
    <text evidence="5">The sequence shown here is derived from an EMBL/GenBank/DDBJ whole genome shotgun (WGS) entry which is preliminary data.</text>
</comment>
<dbReference type="InterPro" id="IPR009003">
    <property type="entry name" value="Peptidase_S1_PA"/>
</dbReference>
<feature type="chain" id="PRO_5007854854" evidence="3">
    <location>
        <begin position="21"/>
        <end position="1104"/>
    </location>
</feature>
<feature type="region of interest" description="Disordered" evidence="2">
    <location>
        <begin position="262"/>
        <end position="291"/>
    </location>
</feature>
<dbReference type="GO" id="GO:0006508">
    <property type="term" value="P:proteolysis"/>
    <property type="evidence" value="ECO:0007669"/>
    <property type="project" value="UniProtKB-KW"/>
</dbReference>
<dbReference type="CDD" id="cd00190">
    <property type="entry name" value="Tryp_SPc"/>
    <property type="match status" value="3"/>
</dbReference>
<keyword evidence="5" id="KW-0472">Membrane</keyword>
<name>A0A164ZFY3_9CRUS</name>
<feature type="domain" description="Peptidase S1" evidence="4">
    <location>
        <begin position="867"/>
        <end position="1101"/>
    </location>
</feature>
<keyword evidence="6" id="KW-1185">Reference proteome</keyword>
<keyword evidence="3" id="KW-0732">Signal</keyword>
<reference evidence="5 6" key="1">
    <citation type="submission" date="2016-03" db="EMBL/GenBank/DDBJ databases">
        <title>EvidentialGene: Evidence-directed Construction of Genes on Genomes.</title>
        <authorList>
            <person name="Gilbert D.G."/>
            <person name="Choi J.-H."/>
            <person name="Mockaitis K."/>
            <person name="Colbourne J."/>
            <person name="Pfrender M."/>
        </authorList>
    </citation>
    <scope>NUCLEOTIDE SEQUENCE [LARGE SCALE GENOMIC DNA]</scope>
    <source>
        <strain evidence="5 6">Xinb3</strain>
        <tissue evidence="5">Complete organism</tissue>
    </source>
</reference>
<keyword evidence="1" id="KW-1015">Disulfide bond</keyword>
<dbReference type="GO" id="GO:0004252">
    <property type="term" value="F:serine-type endopeptidase activity"/>
    <property type="evidence" value="ECO:0007669"/>
    <property type="project" value="InterPro"/>
</dbReference>
<evidence type="ECO:0000259" key="4">
    <source>
        <dbReference type="PROSITE" id="PS50240"/>
    </source>
</evidence>
<dbReference type="Gene3D" id="2.40.10.10">
    <property type="entry name" value="Trypsin-like serine proteases"/>
    <property type="match status" value="6"/>
</dbReference>
<dbReference type="SMART" id="SM00020">
    <property type="entry name" value="Tryp_SPc"/>
    <property type="match status" value="4"/>
</dbReference>
<feature type="signal peptide" evidence="3">
    <location>
        <begin position="1"/>
        <end position="20"/>
    </location>
</feature>
<feature type="domain" description="Peptidase S1" evidence="4">
    <location>
        <begin position="25"/>
        <end position="251"/>
    </location>
</feature>
<evidence type="ECO:0000313" key="5">
    <source>
        <dbReference type="EMBL" id="KZS16313.1"/>
    </source>
</evidence>
<dbReference type="PROSITE" id="PS50240">
    <property type="entry name" value="TRYPSIN_DOM"/>
    <property type="match status" value="4"/>
</dbReference>
<dbReference type="PRINTS" id="PR00722">
    <property type="entry name" value="CHYMOTRYPSIN"/>
</dbReference>
<dbReference type="InterPro" id="IPR043504">
    <property type="entry name" value="Peptidase_S1_PA_chymotrypsin"/>
</dbReference>
<dbReference type="PANTHER" id="PTHR24258">
    <property type="entry name" value="SERINE PROTEASE-RELATED"/>
    <property type="match status" value="1"/>
</dbReference>
<evidence type="ECO:0000256" key="1">
    <source>
        <dbReference type="ARBA" id="ARBA00023157"/>
    </source>
</evidence>
<sequence>MLLKLMFFLVFGSAVASVHCFTSRIIGGSNAEPGEFPFVAQIQVTGQHWCNGYIYNDNWIVTTAACVIGYRHQPDALTVIVGQTDPSNLETEQIIPVFSIQIHENYDHSRRSNDVAMLQLSAAIVVGNYATAITAGYLDSSKEATVAGWTDGSAGEMKILRYTNVPIRPNDACSTVYNQLWDSASMFCAGNATNDACNQGDAGAPLVQGTSPEGFHVVGLVSHTIGCGDPLYPTVYTRVSSYSTWMEDKGGAQVIQTDPTTEITTEGTDPATEITTKGTDPTTEITTKGTDPTTEITTEEIVPTSPVTYQCSTAHSPNQFPFMVSVLSSSTLSHLCAGFIYNERFIITAASCVIRKTGPMLNVTVGQFRFDRPEPDEKIFPVIAVTLHPQYRESNQTNNIAVVQISGSITFGENVNFIYYDSVLNDNPCSVAGWASTLDGACVRSLSLLWDNSEIIQTNADCSQSLISSFDSSTMFCTKKAADNCEFESGAPLIQGVPPVVVGIKSVSQECAKSSHVVYTRISYYFNWLISVAGYQPLPPTSRLNSRHLFFWLYRNMLCVVWIACACTILASVADSSAQSSRVVGGTDVNSKQFPFIVQIQTKGEHRCAGYIYNANWIVTTAVCVYGYKLSDLKVVVGQVSLIAIDPGEEYFDVISNHIHESYEAATKRNNIAMLQLSRSITFNDYSRSIAHGELPTTATNGTLLGWGNSGSGNIASSLKYAIVQVVNDDTCPSIDFDLWDPTSMICAGDFTHNACYGDAGGPLVLGTSVSNYVVVGLVSHSTSCFSPTAYIRLSFYTAWMQGIGGETSPMPTTLLQTSTTTTTVTTEIVTPSPPATTTMAQTTTQTTQTQTQTSNTNVDITTEATTTTGFFQTCNVASAGQFPFVVSVGDLLSGRHSCAGFIYNANYVVTTASCVELLDKDTIVVTAGSSRLNIAGTDYLYGVQQVVINTKGDIALIQTSRSFMFDENVNFIRFDQANYNEPSSNVIGWASTEAGGCTASFDLLWGATSLTSQISNCESLVPNFDAGTMICVAGSTNRNYNSAAIVGSCSFENGAPLIQGTPSLVIGIKSVVEQSCATGQVFTIYTRISTFFDWLLISAGPQP</sequence>
<feature type="region of interest" description="Disordered" evidence="2">
    <location>
        <begin position="833"/>
        <end position="855"/>
    </location>
</feature>
<dbReference type="EMBL" id="LRGB01000725">
    <property type="protein sequence ID" value="KZS16313.1"/>
    <property type="molecule type" value="Genomic_DNA"/>
</dbReference>
<dbReference type="AlphaFoldDB" id="A0A164ZFY3"/>
<gene>
    <name evidence="5" type="ORF">APZ42_017926</name>
</gene>
<dbReference type="Proteomes" id="UP000076858">
    <property type="component" value="Unassembled WGS sequence"/>
</dbReference>
<dbReference type="STRING" id="35525.A0A164ZFY3"/>
<keyword evidence="5" id="KW-0812">Transmembrane</keyword>
<accession>A0A164ZFY3</accession>
<dbReference type="InterPro" id="IPR001254">
    <property type="entry name" value="Trypsin_dom"/>
</dbReference>
<feature type="domain" description="Peptidase S1" evidence="4">
    <location>
        <begin position="583"/>
        <end position="806"/>
    </location>
</feature>
<evidence type="ECO:0000256" key="2">
    <source>
        <dbReference type="SAM" id="MobiDB-lite"/>
    </source>
</evidence>
<evidence type="ECO:0000256" key="3">
    <source>
        <dbReference type="SAM" id="SignalP"/>
    </source>
</evidence>
<dbReference type="Pfam" id="PF00089">
    <property type="entry name" value="Trypsin"/>
    <property type="match status" value="4"/>
</dbReference>
<keyword evidence="5" id="KW-0645">Protease</keyword>